<reference evidence="1" key="2">
    <citation type="submission" date="2025-09" db="UniProtKB">
        <authorList>
            <consortium name="Ensembl"/>
        </authorList>
    </citation>
    <scope>IDENTIFICATION</scope>
</reference>
<dbReference type="PANTHER" id="PTHR36292">
    <property type="entry name" value="UPF0575 PROTEIN C19ORF67"/>
    <property type="match status" value="1"/>
</dbReference>
<protein>
    <submittedName>
        <fullName evidence="1">Uncharacterized protein</fullName>
    </submittedName>
</protein>
<keyword evidence="2" id="KW-1185">Reference proteome</keyword>
<dbReference type="AlphaFoldDB" id="A0A3Q2YCE2"/>
<reference evidence="1" key="1">
    <citation type="submission" date="2025-08" db="UniProtKB">
        <authorList>
            <consortium name="Ensembl"/>
        </authorList>
    </citation>
    <scope>IDENTIFICATION</scope>
</reference>
<sequence length="179" mass="20495">QLCDVLERLVLDSASCNLLTLDQTDPDNMSDFCIGQIELQRLRLSVTMFRYCKPTPYLARFNTGVFKRMRWNWLSSPPSYYLCCEDTPNIHADSDKYDITVVRMWSIGQWVQVKPDPNTESIVDWVLCDVPEGDFEKLLFLGEQEPSSHRATDQLLKLLMSQEGISPHPGGPQSPLQVL</sequence>
<dbReference type="GeneTree" id="ENSGT00390000009916"/>
<accession>A0A3Q2YCE2</accession>
<dbReference type="InterPro" id="IPR021748">
    <property type="entry name" value="DUF3314"/>
</dbReference>
<proteinExistence type="predicted"/>
<name>A0A3Q2YCE2_HIPCM</name>
<dbReference type="PANTHER" id="PTHR36292:SF1">
    <property type="entry name" value="UPF0575 PROTEIN C19ORF67"/>
    <property type="match status" value="1"/>
</dbReference>
<evidence type="ECO:0000313" key="1">
    <source>
        <dbReference type="Ensembl" id="ENSHCOP00000015496.1"/>
    </source>
</evidence>
<dbReference type="Ensembl" id="ENSHCOT00000023416.1">
    <property type="protein sequence ID" value="ENSHCOP00000015496.1"/>
    <property type="gene ID" value="ENSHCOG00000019118.1"/>
</dbReference>
<dbReference type="Pfam" id="PF11771">
    <property type="entry name" value="DUF3314"/>
    <property type="match status" value="1"/>
</dbReference>
<evidence type="ECO:0000313" key="2">
    <source>
        <dbReference type="Proteomes" id="UP000264820"/>
    </source>
</evidence>
<dbReference type="Proteomes" id="UP000264820">
    <property type="component" value="Unplaced"/>
</dbReference>
<organism evidence="1 2">
    <name type="scientific">Hippocampus comes</name>
    <name type="common">Tiger tail seahorse</name>
    <dbReference type="NCBI Taxonomy" id="109280"/>
    <lineage>
        <taxon>Eukaryota</taxon>
        <taxon>Metazoa</taxon>
        <taxon>Chordata</taxon>
        <taxon>Craniata</taxon>
        <taxon>Vertebrata</taxon>
        <taxon>Euteleostomi</taxon>
        <taxon>Actinopterygii</taxon>
        <taxon>Neopterygii</taxon>
        <taxon>Teleostei</taxon>
        <taxon>Neoteleostei</taxon>
        <taxon>Acanthomorphata</taxon>
        <taxon>Syngnathiaria</taxon>
        <taxon>Syngnathiformes</taxon>
        <taxon>Syngnathoidei</taxon>
        <taxon>Syngnathidae</taxon>
        <taxon>Hippocampus</taxon>
    </lineage>
</organism>